<feature type="region of interest" description="Disordered" evidence="1">
    <location>
        <begin position="1"/>
        <end position="24"/>
    </location>
</feature>
<dbReference type="Proteomes" id="UP001498398">
    <property type="component" value="Unassembled WGS sequence"/>
</dbReference>
<protein>
    <submittedName>
        <fullName evidence="2">Uncharacterized protein</fullName>
    </submittedName>
</protein>
<reference evidence="2 3" key="1">
    <citation type="submission" date="2024-01" db="EMBL/GenBank/DDBJ databases">
        <title>A draft genome for the cacao thread blight pathogen Marasmiellus scandens.</title>
        <authorList>
            <person name="Baruah I.K."/>
            <person name="Leung J."/>
            <person name="Bukari Y."/>
            <person name="Amoako-Attah I."/>
            <person name="Meinhardt L.W."/>
            <person name="Bailey B.A."/>
            <person name="Cohen S.P."/>
        </authorList>
    </citation>
    <scope>NUCLEOTIDE SEQUENCE [LARGE SCALE GENOMIC DNA]</scope>
    <source>
        <strain evidence="2 3">GH-19</strain>
    </source>
</reference>
<evidence type="ECO:0000313" key="3">
    <source>
        <dbReference type="Proteomes" id="UP001498398"/>
    </source>
</evidence>
<evidence type="ECO:0000256" key="1">
    <source>
        <dbReference type="SAM" id="MobiDB-lite"/>
    </source>
</evidence>
<accession>A0ABR1JEI3</accession>
<comment type="caution">
    <text evidence="2">The sequence shown here is derived from an EMBL/GenBank/DDBJ whole genome shotgun (WGS) entry which is preliminary data.</text>
</comment>
<proteinExistence type="predicted"/>
<keyword evidence="3" id="KW-1185">Reference proteome</keyword>
<evidence type="ECO:0000313" key="2">
    <source>
        <dbReference type="EMBL" id="KAK7455837.1"/>
    </source>
</evidence>
<dbReference type="EMBL" id="JBANRG010000022">
    <property type="protein sequence ID" value="KAK7455837.1"/>
    <property type="molecule type" value="Genomic_DNA"/>
</dbReference>
<gene>
    <name evidence="2" type="ORF">VKT23_010872</name>
</gene>
<name>A0ABR1JEI3_9AGAR</name>
<feature type="compositionally biased region" description="Polar residues" evidence="1">
    <location>
        <begin position="1"/>
        <end position="12"/>
    </location>
</feature>
<sequence>MTTGSMENTEAVSVQGPIRHDTNNVAIEEMPQSMEDARPAITPAAEKPNGSVFQNAHNFSIQGANFTSYARDVIHHHHTGSVETKKVHSNGIST</sequence>
<organism evidence="2 3">
    <name type="scientific">Marasmiellus scandens</name>
    <dbReference type="NCBI Taxonomy" id="2682957"/>
    <lineage>
        <taxon>Eukaryota</taxon>
        <taxon>Fungi</taxon>
        <taxon>Dikarya</taxon>
        <taxon>Basidiomycota</taxon>
        <taxon>Agaricomycotina</taxon>
        <taxon>Agaricomycetes</taxon>
        <taxon>Agaricomycetidae</taxon>
        <taxon>Agaricales</taxon>
        <taxon>Marasmiineae</taxon>
        <taxon>Omphalotaceae</taxon>
        <taxon>Marasmiellus</taxon>
    </lineage>
</organism>